<dbReference type="STRING" id="1797460.A3E73_00865"/>
<feature type="domain" description="GGDEF" evidence="1">
    <location>
        <begin position="86"/>
        <end position="218"/>
    </location>
</feature>
<dbReference type="PANTHER" id="PTHR45138:SF24">
    <property type="entry name" value="DIGUANYLATE CYCLASE DGCC-RELATED"/>
    <property type="match status" value="1"/>
</dbReference>
<dbReference type="InterPro" id="IPR029787">
    <property type="entry name" value="Nucleotide_cyclase"/>
</dbReference>
<dbReference type="PROSITE" id="PS50887">
    <property type="entry name" value="GGDEF"/>
    <property type="match status" value="1"/>
</dbReference>
<evidence type="ECO:0000259" key="1">
    <source>
        <dbReference type="PROSITE" id="PS50887"/>
    </source>
</evidence>
<dbReference type="SUPFAM" id="SSF55073">
    <property type="entry name" value="Nucleotide cyclase"/>
    <property type="match status" value="1"/>
</dbReference>
<accession>A0A1F5DMC5</accession>
<dbReference type="CDD" id="cd01949">
    <property type="entry name" value="GGDEF"/>
    <property type="match status" value="1"/>
</dbReference>
<dbReference type="NCBIfam" id="TIGR00254">
    <property type="entry name" value="GGDEF"/>
    <property type="match status" value="1"/>
</dbReference>
<dbReference type="EMBL" id="MEZN01000021">
    <property type="protein sequence ID" value="OGD56190.1"/>
    <property type="molecule type" value="Genomic_DNA"/>
</dbReference>
<dbReference type="InterPro" id="IPR000160">
    <property type="entry name" value="GGDEF_dom"/>
</dbReference>
<sequence length="249" mass="27961">MSKDVAWEAAHLTQTEINRREVKRGRPLVNRSRIAEQLGDTHIEAAKKIIEADQDALTDPLTGLPNRRALDLYLAEQVRIAERYNRPLTVAMLDLNGFKNINDTAGHGFGDLVLQAVAGYLRGTDFIARYGGDEFTVVLPETSITQTDPVVKRILSGLNKYEGRYKEEILRVGASIGVAALEKKMTPVDLLNNADKLMYKAKEDGKKIPRQEWLLGSVAYRNNQEQIIIEHYERGEVGSIFEEPTIINS</sequence>
<dbReference type="SMART" id="SM00267">
    <property type="entry name" value="GGDEF"/>
    <property type="match status" value="1"/>
</dbReference>
<protein>
    <recommendedName>
        <fullName evidence="1">GGDEF domain-containing protein</fullName>
    </recommendedName>
</protein>
<dbReference type="AlphaFoldDB" id="A0A1F5DMC5"/>
<proteinExistence type="predicted"/>
<dbReference type="InterPro" id="IPR043128">
    <property type="entry name" value="Rev_trsase/Diguanyl_cyclase"/>
</dbReference>
<gene>
    <name evidence="2" type="ORF">A3E73_00865</name>
</gene>
<dbReference type="GO" id="GO:1902201">
    <property type="term" value="P:negative regulation of bacterial-type flagellum-dependent cell motility"/>
    <property type="evidence" value="ECO:0007669"/>
    <property type="project" value="TreeGrafter"/>
</dbReference>
<dbReference type="Gene3D" id="3.30.70.270">
    <property type="match status" value="1"/>
</dbReference>
<dbReference type="PANTHER" id="PTHR45138">
    <property type="entry name" value="REGULATORY COMPONENTS OF SENSORY TRANSDUCTION SYSTEM"/>
    <property type="match status" value="1"/>
</dbReference>
<evidence type="ECO:0000313" key="2">
    <source>
        <dbReference type="EMBL" id="OGD56190.1"/>
    </source>
</evidence>
<dbReference type="GO" id="GO:0005886">
    <property type="term" value="C:plasma membrane"/>
    <property type="evidence" value="ECO:0007669"/>
    <property type="project" value="TreeGrafter"/>
</dbReference>
<dbReference type="Proteomes" id="UP000176791">
    <property type="component" value="Unassembled WGS sequence"/>
</dbReference>
<dbReference type="GO" id="GO:0043709">
    <property type="term" value="P:cell adhesion involved in single-species biofilm formation"/>
    <property type="evidence" value="ECO:0007669"/>
    <property type="project" value="TreeGrafter"/>
</dbReference>
<dbReference type="GO" id="GO:0052621">
    <property type="term" value="F:diguanylate cyclase activity"/>
    <property type="evidence" value="ECO:0007669"/>
    <property type="project" value="TreeGrafter"/>
</dbReference>
<evidence type="ECO:0000313" key="3">
    <source>
        <dbReference type="Proteomes" id="UP000176791"/>
    </source>
</evidence>
<organism evidence="2 3">
    <name type="scientific">Candidatus Beckwithbacteria bacterium RIFCSPHIGHO2_12_FULL_47_17</name>
    <dbReference type="NCBI Taxonomy" id="1797460"/>
    <lineage>
        <taxon>Bacteria</taxon>
        <taxon>Candidatus Beckwithiibacteriota</taxon>
    </lineage>
</organism>
<dbReference type="Pfam" id="PF00990">
    <property type="entry name" value="GGDEF"/>
    <property type="match status" value="1"/>
</dbReference>
<comment type="caution">
    <text evidence="2">The sequence shown here is derived from an EMBL/GenBank/DDBJ whole genome shotgun (WGS) entry which is preliminary data.</text>
</comment>
<name>A0A1F5DMC5_9BACT</name>
<reference evidence="2 3" key="1">
    <citation type="journal article" date="2016" name="Nat. Commun.">
        <title>Thousands of microbial genomes shed light on interconnected biogeochemical processes in an aquifer system.</title>
        <authorList>
            <person name="Anantharaman K."/>
            <person name="Brown C.T."/>
            <person name="Hug L.A."/>
            <person name="Sharon I."/>
            <person name="Castelle C.J."/>
            <person name="Probst A.J."/>
            <person name="Thomas B.C."/>
            <person name="Singh A."/>
            <person name="Wilkins M.J."/>
            <person name="Karaoz U."/>
            <person name="Brodie E.L."/>
            <person name="Williams K.H."/>
            <person name="Hubbard S.S."/>
            <person name="Banfield J.F."/>
        </authorList>
    </citation>
    <scope>NUCLEOTIDE SEQUENCE [LARGE SCALE GENOMIC DNA]</scope>
</reference>
<dbReference type="InterPro" id="IPR050469">
    <property type="entry name" value="Diguanylate_Cyclase"/>
</dbReference>